<comment type="caution">
    <text evidence="1">The sequence shown here is derived from an EMBL/GenBank/DDBJ whole genome shotgun (WGS) entry which is preliminary data.</text>
</comment>
<protein>
    <recommendedName>
        <fullName evidence="3">Preprotein translocase subunit SecB</fullName>
    </recommendedName>
</protein>
<gene>
    <name evidence="1" type="ORF">GAN75_22360</name>
</gene>
<dbReference type="AlphaFoldDB" id="A0A7J5JKV5"/>
<evidence type="ECO:0008006" key="3">
    <source>
        <dbReference type="Google" id="ProtNLM"/>
    </source>
</evidence>
<dbReference type="RefSeq" id="WP_211479097.1">
    <property type="nucleotide sequence ID" value="NZ_CP072224.1"/>
</dbReference>
<accession>A0A7J5JKV5</accession>
<evidence type="ECO:0000313" key="2">
    <source>
        <dbReference type="Proteomes" id="UP000436825"/>
    </source>
</evidence>
<dbReference type="Proteomes" id="UP000436825">
    <property type="component" value="Unassembled WGS sequence"/>
</dbReference>
<sequence>MAKKKLQDIKITLLSISETLYRFNYDYDYSILDSNDLRIDFAHNFKSNDEACMFEIEIKAKYKCKENVLTELGVLTSFIIDPYSEFIVGKNEEGFSTNIPEILEKICSISLGILRGVFFSKLKGTPLEKYPIPLIPIDAIIPQIKKE</sequence>
<dbReference type="EMBL" id="WCRW01000020">
    <property type="protein sequence ID" value="KAB4451685.1"/>
    <property type="molecule type" value="Genomic_DNA"/>
</dbReference>
<name>A0A7J5JKV5_BACT4</name>
<evidence type="ECO:0000313" key="1">
    <source>
        <dbReference type="EMBL" id="KAB4451685.1"/>
    </source>
</evidence>
<organism evidence="1 2">
    <name type="scientific">Bacteroides thetaiotaomicron</name>
    <dbReference type="NCBI Taxonomy" id="818"/>
    <lineage>
        <taxon>Bacteria</taxon>
        <taxon>Pseudomonadati</taxon>
        <taxon>Bacteroidota</taxon>
        <taxon>Bacteroidia</taxon>
        <taxon>Bacteroidales</taxon>
        <taxon>Bacteroidaceae</taxon>
        <taxon>Bacteroides</taxon>
    </lineage>
</organism>
<proteinExistence type="predicted"/>
<reference evidence="1 2" key="1">
    <citation type="journal article" date="2019" name="Nat. Med.">
        <title>A library of human gut bacterial isolates paired with longitudinal multiomics data enables mechanistic microbiome research.</title>
        <authorList>
            <person name="Poyet M."/>
            <person name="Groussin M."/>
            <person name="Gibbons S.M."/>
            <person name="Avila-Pacheco J."/>
            <person name="Jiang X."/>
            <person name="Kearney S.M."/>
            <person name="Perrotta A.R."/>
            <person name="Berdy B."/>
            <person name="Zhao S."/>
            <person name="Lieberman T.D."/>
            <person name="Swanson P.K."/>
            <person name="Smith M."/>
            <person name="Roesemann S."/>
            <person name="Alexander J.E."/>
            <person name="Rich S.A."/>
            <person name="Livny J."/>
            <person name="Vlamakis H."/>
            <person name="Clish C."/>
            <person name="Bullock K."/>
            <person name="Deik A."/>
            <person name="Scott J."/>
            <person name="Pierce K.A."/>
            <person name="Xavier R.J."/>
            <person name="Alm E.J."/>
        </authorList>
    </citation>
    <scope>NUCLEOTIDE SEQUENCE [LARGE SCALE GENOMIC DNA]</scope>
    <source>
        <strain evidence="1 2">BIOML-A160</strain>
    </source>
</reference>